<sequence>MSIILQELQKHIQAELAIIDGLLSENPKDALARVLSLVEDVRQTRDDQGYVTVLLKMAEAYWHTMDYQAGLRVCSRIESLLTPELEFQFLTQLLHRMATLNWGLARYRSAQHFWNQALEKSILHNEFELQLEALIGLGNVWRITGNLVHSESALQFALDASILRDYKWIAGKASILLAWSLFLQKKYAEMLPILARCNEFLADCPDQTWHAEIHDFRGLALLYSGQVEEAASEIKQALQIATDNNLAWMSAHASVSSARVAKKQGQLRQANDYLEVAERLAQDFDQGELLSQICLERTEICRRLGQDQQALQHYRDYRRYELNLIREQSLSKGSDEFLSSRGQLDLRSKQLIKRMNVGDFVSQIQHYPQMRHRGAWLFSCRTRLDEPDLVVFEIVFASEQQCEHALPLLHSLLQERDRGVIWTAQSMALLMAANLFEREPLRQHIEQLLAAYPWWRTTKGETAATVTMFNVSDFLSLAAPAQGGGQ</sequence>
<evidence type="ECO:0000313" key="2">
    <source>
        <dbReference type="Proteomes" id="UP001201273"/>
    </source>
</evidence>
<proteinExistence type="predicted"/>
<name>A0ABS8W856_9GAMM</name>
<reference evidence="1 2" key="1">
    <citation type="journal article" date="2022" name="Environ. Microbiol. Rep.">
        <title>Eco-phylogenetic analyses reveal divergent evolution of vitamin B12 metabolism in the marine bacterial family 'Psychromonadaceae'.</title>
        <authorList>
            <person name="Jin X."/>
            <person name="Yang Y."/>
            <person name="Cao H."/>
            <person name="Gao B."/>
            <person name="Zhao Z."/>
        </authorList>
    </citation>
    <scope>NUCLEOTIDE SEQUENCE [LARGE SCALE GENOMIC DNA]</scope>
    <source>
        <strain evidence="1 2">MKS20</strain>
    </source>
</reference>
<dbReference type="RefSeq" id="WP_233051515.1">
    <property type="nucleotide sequence ID" value="NZ_JAIMJA010000003.1"/>
</dbReference>
<comment type="caution">
    <text evidence="1">The sequence shown here is derived from an EMBL/GenBank/DDBJ whole genome shotgun (WGS) entry which is preliminary data.</text>
</comment>
<accession>A0ABS8W856</accession>
<gene>
    <name evidence="1" type="ORF">K6Y31_03775</name>
</gene>
<dbReference type="InterPro" id="IPR011990">
    <property type="entry name" value="TPR-like_helical_dom_sf"/>
</dbReference>
<dbReference type="Gene3D" id="1.25.40.10">
    <property type="entry name" value="Tetratricopeptide repeat domain"/>
    <property type="match status" value="1"/>
</dbReference>
<protein>
    <submittedName>
        <fullName evidence="1">Uncharacterized protein</fullName>
    </submittedName>
</protein>
<dbReference type="SUPFAM" id="SSF48452">
    <property type="entry name" value="TPR-like"/>
    <property type="match status" value="2"/>
</dbReference>
<organism evidence="1 2">
    <name type="scientific">Motilimonas cestriensis</name>
    <dbReference type="NCBI Taxonomy" id="2742685"/>
    <lineage>
        <taxon>Bacteria</taxon>
        <taxon>Pseudomonadati</taxon>
        <taxon>Pseudomonadota</taxon>
        <taxon>Gammaproteobacteria</taxon>
        <taxon>Alteromonadales</taxon>
        <taxon>Alteromonadales genera incertae sedis</taxon>
        <taxon>Motilimonas</taxon>
    </lineage>
</organism>
<dbReference type="Proteomes" id="UP001201273">
    <property type="component" value="Unassembled WGS sequence"/>
</dbReference>
<dbReference type="EMBL" id="JAIMJA010000003">
    <property type="protein sequence ID" value="MCE2593931.1"/>
    <property type="molecule type" value="Genomic_DNA"/>
</dbReference>
<evidence type="ECO:0000313" key="1">
    <source>
        <dbReference type="EMBL" id="MCE2593931.1"/>
    </source>
</evidence>
<keyword evidence="2" id="KW-1185">Reference proteome</keyword>